<sequence>ENEFSVVAVALVVVLTVHFTDGQETSSSLPSPPSPLPGRWPWGPKPWHCRPHHHGFTMIYGCEKFSRDMKKEMDALRNNGSESCRTLSTWVEQENCKFEQLMDARSRVVPEEKCLQNMVAFATGITPSTTVTTPTPTTETTNYRNYHPLRRPKGK</sequence>
<evidence type="ECO:0000256" key="2">
    <source>
        <dbReference type="SAM" id="SignalP"/>
    </source>
</evidence>
<feature type="signal peptide" evidence="2">
    <location>
        <begin position="1"/>
        <end position="22"/>
    </location>
</feature>
<dbReference type="EMBL" id="HACE01000036">
    <property type="protein sequence ID" value="CDZ18820.1"/>
    <property type="molecule type" value="Transcribed_RNA"/>
</dbReference>
<protein>
    <submittedName>
        <fullName evidence="3">U5-hexatoxin-Hi1c</fullName>
    </submittedName>
</protein>
<organism evidence="3">
    <name type="scientific">Hadronyche infensa</name>
    <name type="common">Fraser island funnel-web spider</name>
    <name type="synonym">Atrax infensus</name>
    <dbReference type="NCBI Taxonomy" id="153481"/>
    <lineage>
        <taxon>Eukaryota</taxon>
        <taxon>Metazoa</taxon>
        <taxon>Ecdysozoa</taxon>
        <taxon>Arthropoda</taxon>
        <taxon>Chelicerata</taxon>
        <taxon>Arachnida</taxon>
        <taxon>Araneae</taxon>
        <taxon>Mygalomorphae</taxon>
        <taxon>Avicularoidea</taxon>
        <taxon>Hexathelidae</taxon>
        <taxon>Hadronyche</taxon>
    </lineage>
</organism>
<dbReference type="AlphaFoldDB" id="A0A1D0BZZ6"/>
<accession>A0A1D0BZZ6</accession>
<feature type="region of interest" description="Disordered" evidence="1">
    <location>
        <begin position="130"/>
        <end position="155"/>
    </location>
</feature>
<evidence type="ECO:0000313" key="3">
    <source>
        <dbReference type="EMBL" id="CDZ18820.1"/>
    </source>
</evidence>
<feature type="chain" id="PRO_5008897050" evidence="2">
    <location>
        <begin position="23"/>
        <end position="155"/>
    </location>
</feature>
<reference evidence="3" key="2">
    <citation type="submission" date="2014-07" db="EMBL/GenBank/DDBJ databases">
        <authorList>
            <person name="Zhang J.E."/>
            <person name="Yang H."/>
            <person name="Guo J."/>
            <person name="Deng Z."/>
            <person name="Luo H."/>
            <person name="Luo M."/>
            <person name="Zhao B."/>
        </authorList>
    </citation>
    <scope>NUCLEOTIDE SEQUENCE</scope>
    <source>
        <tissue evidence="3">6 venom glands</tissue>
    </source>
</reference>
<reference evidence="3" key="1">
    <citation type="thesis" date="2012" institute="The University of Queensland">
        <title>Probing the chemical diversity of venom from the Australian Funnel-web spider Hadronyche infensa.</title>
        <authorList>
            <person name="Pineda S.S."/>
        </authorList>
    </citation>
    <scope>NUCLEOTIDE SEQUENCE</scope>
    <source>
        <tissue evidence="3">6 venom glands</tissue>
    </source>
</reference>
<name>A0A1D0BZZ6_HADIN</name>
<keyword evidence="2" id="KW-0732">Signal</keyword>
<feature type="compositionally biased region" description="Low complexity" evidence="1">
    <location>
        <begin position="130"/>
        <end position="141"/>
    </location>
</feature>
<feature type="non-terminal residue" evidence="3">
    <location>
        <position position="1"/>
    </location>
</feature>
<evidence type="ECO:0000256" key="1">
    <source>
        <dbReference type="SAM" id="MobiDB-lite"/>
    </source>
</evidence>
<proteinExistence type="predicted"/>